<dbReference type="PANTHER" id="PTHR30349">
    <property type="entry name" value="PHAGE INTEGRASE-RELATED"/>
    <property type="match status" value="1"/>
</dbReference>
<proteinExistence type="inferred from homology"/>
<comment type="similarity">
    <text evidence="1">Belongs to the 'phage' integrase family.</text>
</comment>
<dbReference type="EMBL" id="JSAM01000061">
    <property type="protein sequence ID" value="KIA77823.1"/>
    <property type="molecule type" value="Genomic_DNA"/>
</dbReference>
<feature type="domain" description="Tyr recombinase" evidence="4">
    <location>
        <begin position="178"/>
        <end position="353"/>
    </location>
</feature>
<dbReference type="Pfam" id="PF00589">
    <property type="entry name" value="Phage_integrase"/>
    <property type="match status" value="1"/>
</dbReference>
<comment type="caution">
    <text evidence="5">The sequence shown here is derived from an EMBL/GenBank/DDBJ whole genome shotgun (WGS) entry which is preliminary data.</text>
</comment>
<dbReference type="PATRIC" id="fig|83552.4.peg.1008"/>
<dbReference type="InterPro" id="IPR002104">
    <property type="entry name" value="Integrase_catalytic"/>
</dbReference>
<keyword evidence="2" id="KW-0238">DNA-binding</keyword>
<dbReference type="InterPro" id="IPR013762">
    <property type="entry name" value="Integrase-like_cat_sf"/>
</dbReference>
<dbReference type="InterPro" id="IPR011010">
    <property type="entry name" value="DNA_brk_join_enz"/>
</dbReference>
<protein>
    <submittedName>
        <fullName evidence="5">Integrase family protein</fullName>
    </submittedName>
</protein>
<dbReference type="InterPro" id="IPR050090">
    <property type="entry name" value="Tyrosine_recombinase_XerCD"/>
</dbReference>
<accession>A0A0C1ECM7</accession>
<reference evidence="5 6" key="1">
    <citation type="journal article" date="2014" name="Mol. Biol. Evol.">
        <title>Massive expansion of Ubiquitination-related gene families within the Chlamydiae.</title>
        <authorList>
            <person name="Domman D."/>
            <person name="Collingro A."/>
            <person name="Lagkouvardos I."/>
            <person name="Gehre L."/>
            <person name="Weinmaier T."/>
            <person name="Rattei T."/>
            <person name="Subtil A."/>
            <person name="Horn M."/>
        </authorList>
    </citation>
    <scope>NUCLEOTIDE SEQUENCE [LARGE SCALE GENOMIC DNA]</scope>
    <source>
        <strain evidence="5 6">OEW1</strain>
    </source>
</reference>
<evidence type="ECO:0000259" key="4">
    <source>
        <dbReference type="PROSITE" id="PS51898"/>
    </source>
</evidence>
<evidence type="ECO:0000256" key="2">
    <source>
        <dbReference type="ARBA" id="ARBA00023125"/>
    </source>
</evidence>
<dbReference type="SUPFAM" id="SSF56349">
    <property type="entry name" value="DNA breaking-rejoining enzymes"/>
    <property type="match status" value="1"/>
</dbReference>
<sequence length="362" mass="41699">MKKGNFAMGAIREYKKEDGSITYHAEVRLKGYPIQRESFRTRTLAKKWIQDTESSIRDGRHFRTAESKKHTVKDLVEKFISQWLSQYPHRVVRQTAYLDWWKKRLGHLVLADLTPVVLADARDALLAEKTPRGTIRNTSTVNRYIAAFSRALTIAMKEWGWIDDTPMRKLSKPPEGKGRNRLLSLEEKDRLLEACQRSPNPHLYPIVMLALLTGMRFGEIVNLCWEDIDYTGKTITLEETKNGERRILPLTSAVEKVFALCRKADIEKGLVFKPSSPTNRSGLVDIRNIFVKVLKQVNIHNFRFHDLRHAAASYLAMNGATQGELMTILGHKTPTMTRRYAHYSQKHVATLMERMHDNIAQS</sequence>
<dbReference type="InterPro" id="IPR010998">
    <property type="entry name" value="Integrase_recombinase_N"/>
</dbReference>
<dbReference type="Gene3D" id="1.10.150.130">
    <property type="match status" value="1"/>
</dbReference>
<organism evidence="5 6">
    <name type="scientific">Parachlamydia acanthamoebae</name>
    <dbReference type="NCBI Taxonomy" id="83552"/>
    <lineage>
        <taxon>Bacteria</taxon>
        <taxon>Pseudomonadati</taxon>
        <taxon>Chlamydiota</taxon>
        <taxon>Chlamydiia</taxon>
        <taxon>Parachlamydiales</taxon>
        <taxon>Parachlamydiaceae</taxon>
        <taxon>Parachlamydia</taxon>
    </lineage>
</organism>
<dbReference type="CDD" id="cd00796">
    <property type="entry name" value="INT_Rci_Hp1_C"/>
    <property type="match status" value="1"/>
</dbReference>
<evidence type="ECO:0000313" key="5">
    <source>
        <dbReference type="EMBL" id="KIA77823.1"/>
    </source>
</evidence>
<dbReference type="AlphaFoldDB" id="A0A0C1ECM7"/>
<evidence type="ECO:0000313" key="6">
    <source>
        <dbReference type="Proteomes" id="UP000031307"/>
    </source>
</evidence>
<dbReference type="GO" id="GO:0003677">
    <property type="term" value="F:DNA binding"/>
    <property type="evidence" value="ECO:0007669"/>
    <property type="project" value="UniProtKB-KW"/>
</dbReference>
<keyword evidence="3" id="KW-0233">DNA recombination</keyword>
<name>A0A0C1ECM7_9BACT</name>
<dbReference type="Gene3D" id="1.10.443.10">
    <property type="entry name" value="Intergrase catalytic core"/>
    <property type="match status" value="1"/>
</dbReference>
<dbReference type="PANTHER" id="PTHR30349:SF64">
    <property type="entry name" value="PROPHAGE INTEGRASE INTD-RELATED"/>
    <property type="match status" value="1"/>
</dbReference>
<dbReference type="Proteomes" id="UP000031307">
    <property type="component" value="Unassembled WGS sequence"/>
</dbReference>
<evidence type="ECO:0000256" key="1">
    <source>
        <dbReference type="ARBA" id="ARBA00008857"/>
    </source>
</evidence>
<evidence type="ECO:0000256" key="3">
    <source>
        <dbReference type="ARBA" id="ARBA00023172"/>
    </source>
</evidence>
<dbReference type="PROSITE" id="PS51898">
    <property type="entry name" value="TYR_RECOMBINASE"/>
    <property type="match status" value="1"/>
</dbReference>
<gene>
    <name evidence="5" type="ORF">DB43_FQ00090</name>
</gene>
<dbReference type="GO" id="GO:0015074">
    <property type="term" value="P:DNA integration"/>
    <property type="evidence" value="ECO:0007669"/>
    <property type="project" value="InterPro"/>
</dbReference>
<dbReference type="GO" id="GO:0006310">
    <property type="term" value="P:DNA recombination"/>
    <property type="evidence" value="ECO:0007669"/>
    <property type="project" value="UniProtKB-KW"/>
</dbReference>